<organism evidence="9 10">
    <name type="scientific">Methanotorris formicicus Mc-S-70</name>
    <dbReference type="NCBI Taxonomy" id="647171"/>
    <lineage>
        <taxon>Archaea</taxon>
        <taxon>Methanobacteriati</taxon>
        <taxon>Methanobacteriota</taxon>
        <taxon>Methanomada group</taxon>
        <taxon>Methanococci</taxon>
        <taxon>Methanococcales</taxon>
        <taxon>Methanocaldococcaceae</taxon>
        <taxon>Methanotorris</taxon>
    </lineage>
</organism>
<dbReference type="Proteomes" id="UP000003706">
    <property type="component" value="Unassembled WGS sequence"/>
</dbReference>
<accession>H1L1R2</accession>
<dbReference type="SUPFAM" id="SSF55347">
    <property type="entry name" value="Glyceraldehyde-3-phosphate dehydrogenase-like, C-terminal domain"/>
    <property type="match status" value="1"/>
</dbReference>
<dbReference type="Gene3D" id="3.40.50.720">
    <property type="entry name" value="NAD(P)-binding Rossmann-like Domain"/>
    <property type="match status" value="1"/>
</dbReference>
<evidence type="ECO:0000256" key="3">
    <source>
        <dbReference type="ARBA" id="ARBA00022857"/>
    </source>
</evidence>
<dbReference type="GO" id="GO:0033735">
    <property type="term" value="F:aspartate dehydrogenase [NAD(P)+] activity"/>
    <property type="evidence" value="ECO:0007669"/>
    <property type="project" value="UniProtKB-EC"/>
</dbReference>
<sequence length="280" mass="30510">MVVFSKFKNRYSDMMLKIGIVGCGAIASFISKMVVKKKINAKIVAYYDKNIHKAEKLSKITNAEVCSSVDNLVEKDIDLVVEAASVKAVEEIAIKALSNNKDILIMSVGAFVDKELFLKLYNLAKEKGRKIYLPSGAVAGIDAIKSLALGKIEEVILKTTKPVEGLKEALENKGVDPNKIKEPTVVFEGDVFDAIKQFPSNINVSVMLSIASEFPAKVVIIADPKIKTNNHEIFVKSSIGTLKVLVKNVPCEENPKTSALAAYSAIRIIKDISEPIEIGT</sequence>
<dbReference type="EMBL" id="AGJL01000098">
    <property type="protein sequence ID" value="EHP83371.1"/>
    <property type="molecule type" value="Genomic_DNA"/>
</dbReference>
<feature type="domain" description="Aspartate dehydrogenase" evidence="7">
    <location>
        <begin position="180"/>
        <end position="266"/>
    </location>
</feature>
<dbReference type="SUPFAM" id="SSF51735">
    <property type="entry name" value="NAD(P)-binding Rossmann-fold domains"/>
    <property type="match status" value="1"/>
</dbReference>
<dbReference type="PANTHER" id="PTHR31873">
    <property type="entry name" value="L-ASPARTATE DEHYDROGENASE-RELATED"/>
    <property type="match status" value="1"/>
</dbReference>
<keyword evidence="2 6" id="KW-0662">Pyridine nucleotide biosynthesis</keyword>
<comment type="miscellaneous">
    <text evidence="6">The iminoaspartate product is unstable in aqueous solution and can decompose to oxaloacetate and ammonia.</text>
</comment>
<dbReference type="PATRIC" id="fig|647171.4.peg.1905"/>
<comment type="caution">
    <text evidence="9">The sequence shown here is derived from an EMBL/GenBank/DDBJ whole genome shotgun (WGS) entry which is preliminary data.</text>
</comment>
<evidence type="ECO:0000256" key="6">
    <source>
        <dbReference type="HAMAP-Rule" id="MF_01265"/>
    </source>
</evidence>
<dbReference type="NCBIfam" id="NF009830">
    <property type="entry name" value="PRK13304.1"/>
    <property type="match status" value="1"/>
</dbReference>
<comment type="pathway">
    <text evidence="6">Cofactor biosynthesis; NAD(+) biosynthesis; iminoaspartate from L-aspartate (dehydrogenase route): step 1/1.</text>
</comment>
<dbReference type="EC" id="1.4.1.21" evidence="6"/>
<evidence type="ECO:0000259" key="7">
    <source>
        <dbReference type="Pfam" id="PF01958"/>
    </source>
</evidence>
<keyword evidence="5 6" id="KW-0520">NAD</keyword>
<dbReference type="InterPro" id="IPR022487">
    <property type="entry name" value="Asp_DH_arc"/>
</dbReference>
<dbReference type="AlphaFoldDB" id="H1L1R2"/>
<feature type="binding site" evidence="6">
    <location>
        <position position="137"/>
    </location>
    <ligand>
        <name>NAD(+)</name>
        <dbReference type="ChEBI" id="CHEBI:57540"/>
    </ligand>
</feature>
<comment type="catalytic activity">
    <reaction evidence="6">
        <text>L-aspartate + NADP(+) + H2O = oxaloacetate + NH4(+) + NADPH + H(+)</text>
        <dbReference type="Rhea" id="RHEA:11784"/>
        <dbReference type="ChEBI" id="CHEBI:15377"/>
        <dbReference type="ChEBI" id="CHEBI:15378"/>
        <dbReference type="ChEBI" id="CHEBI:16452"/>
        <dbReference type="ChEBI" id="CHEBI:28938"/>
        <dbReference type="ChEBI" id="CHEBI:29991"/>
        <dbReference type="ChEBI" id="CHEBI:57783"/>
        <dbReference type="ChEBI" id="CHEBI:58349"/>
        <dbReference type="EC" id="1.4.1.21"/>
    </reaction>
</comment>
<feature type="active site" evidence="6">
    <location>
        <position position="231"/>
    </location>
</feature>
<comment type="similarity">
    <text evidence="1 6">Belongs to the L-aspartate dehydrogenase family.</text>
</comment>
<dbReference type="InterPro" id="IPR020626">
    <property type="entry name" value="Asp_DH_prok"/>
</dbReference>
<dbReference type="InterPro" id="IPR036291">
    <property type="entry name" value="NAD(P)-bd_dom_sf"/>
</dbReference>
<dbReference type="InterPro" id="IPR011182">
    <property type="entry name" value="L-Asp_DH"/>
</dbReference>
<dbReference type="GO" id="GO:0009435">
    <property type="term" value="P:NAD+ biosynthetic process"/>
    <property type="evidence" value="ECO:0007669"/>
    <property type="project" value="UniProtKB-UniRule"/>
</dbReference>
<dbReference type="Pfam" id="PF01958">
    <property type="entry name" value="Asp_DH_C"/>
    <property type="match status" value="1"/>
</dbReference>
<evidence type="ECO:0000256" key="4">
    <source>
        <dbReference type="ARBA" id="ARBA00023002"/>
    </source>
</evidence>
<evidence type="ECO:0000256" key="2">
    <source>
        <dbReference type="ARBA" id="ARBA00022642"/>
    </source>
</evidence>
<name>H1L1R2_9EURY</name>
<evidence type="ECO:0000256" key="1">
    <source>
        <dbReference type="ARBA" id="ARBA00008331"/>
    </source>
</evidence>
<evidence type="ECO:0000313" key="9">
    <source>
        <dbReference type="EMBL" id="EHP83371.1"/>
    </source>
</evidence>
<comment type="function">
    <text evidence="6">Specifically catalyzes the NAD or NADP-dependent dehydrogenation of L-aspartate to iminoaspartate.</text>
</comment>
<dbReference type="NCBIfam" id="NF009828">
    <property type="entry name" value="PRK13303.1-3"/>
    <property type="match status" value="1"/>
</dbReference>
<dbReference type="PIRSF" id="PIRSF005227">
    <property type="entry name" value="Asp_dh_NAD_syn"/>
    <property type="match status" value="1"/>
</dbReference>
<dbReference type="Pfam" id="PF03447">
    <property type="entry name" value="NAD_binding_3"/>
    <property type="match status" value="1"/>
</dbReference>
<dbReference type="GO" id="GO:0050661">
    <property type="term" value="F:NADP binding"/>
    <property type="evidence" value="ECO:0007669"/>
    <property type="project" value="UniProtKB-UniRule"/>
</dbReference>
<evidence type="ECO:0000256" key="5">
    <source>
        <dbReference type="ARBA" id="ARBA00023027"/>
    </source>
</evidence>
<dbReference type="HAMAP" id="MF_01265">
    <property type="entry name" value="NadX"/>
    <property type="match status" value="1"/>
</dbReference>
<reference evidence="9 10" key="1">
    <citation type="submission" date="2011-09" db="EMBL/GenBank/DDBJ databases">
        <title>The draft genome of Methanotorris formicicus Mc-S-70.</title>
        <authorList>
            <consortium name="US DOE Joint Genome Institute (JGI-PGF)"/>
            <person name="Lucas S."/>
            <person name="Han J."/>
            <person name="Lapidus A."/>
            <person name="Cheng J.-F."/>
            <person name="Goodwin L."/>
            <person name="Pitluck S."/>
            <person name="Peters L."/>
            <person name="Land M.L."/>
            <person name="Hauser L."/>
            <person name="Sieprawska-Lupa M."/>
            <person name="Takai K."/>
            <person name="Miyazaki J."/>
            <person name="Whitman W."/>
            <person name="Woyke T.J."/>
        </authorList>
    </citation>
    <scope>NUCLEOTIDE SEQUENCE [LARGE SCALE GENOMIC DNA]</scope>
    <source>
        <strain evidence="9 10">Mc-S-70</strain>
    </source>
</reference>
<keyword evidence="3 6" id="KW-0521">NADP</keyword>
<dbReference type="GO" id="GO:0051287">
    <property type="term" value="F:NAD binding"/>
    <property type="evidence" value="ECO:0007669"/>
    <property type="project" value="UniProtKB-UniRule"/>
</dbReference>
<keyword evidence="4 6" id="KW-0560">Oxidoreductase</keyword>
<evidence type="ECO:0000259" key="8">
    <source>
        <dbReference type="Pfam" id="PF03447"/>
    </source>
</evidence>
<dbReference type="InterPro" id="IPR002811">
    <property type="entry name" value="Asp_DH"/>
</dbReference>
<feature type="domain" description="Aspartate/homoserine dehydrogenase NAD-binding" evidence="8">
    <location>
        <begin position="22"/>
        <end position="134"/>
    </location>
</feature>
<evidence type="ECO:0000313" key="10">
    <source>
        <dbReference type="Proteomes" id="UP000003706"/>
    </source>
</evidence>
<comment type="catalytic activity">
    <reaction evidence="6">
        <text>L-aspartate + NAD(+) + H2O = oxaloacetate + NH4(+) + NADH + H(+)</text>
        <dbReference type="Rhea" id="RHEA:11788"/>
        <dbReference type="ChEBI" id="CHEBI:15377"/>
        <dbReference type="ChEBI" id="CHEBI:15378"/>
        <dbReference type="ChEBI" id="CHEBI:16452"/>
        <dbReference type="ChEBI" id="CHEBI:28938"/>
        <dbReference type="ChEBI" id="CHEBI:29991"/>
        <dbReference type="ChEBI" id="CHEBI:57540"/>
        <dbReference type="ChEBI" id="CHEBI:57945"/>
        <dbReference type="EC" id="1.4.1.21"/>
    </reaction>
</comment>
<protein>
    <recommendedName>
        <fullName evidence="6">L-aspartate dehydrogenase</fullName>
        <ecNumber evidence="6">1.4.1.21</ecNumber>
    </recommendedName>
</protein>
<gene>
    <name evidence="6" type="primary">nadX</name>
    <name evidence="9" type="ORF">MetfoDRAFT_1986</name>
</gene>
<dbReference type="Gene3D" id="3.30.360.10">
    <property type="entry name" value="Dihydrodipicolinate Reductase, domain 2"/>
    <property type="match status" value="1"/>
</dbReference>
<dbReference type="InterPro" id="IPR005106">
    <property type="entry name" value="Asp/hSer_DH_NAD-bd"/>
</dbReference>
<feature type="binding site" evidence="6">
    <location>
        <position position="203"/>
    </location>
    <ligand>
        <name>NAD(+)</name>
        <dbReference type="ChEBI" id="CHEBI:57540"/>
    </ligand>
</feature>
<proteinExistence type="inferred from homology"/>
<dbReference type="UniPathway" id="UPA00253">
    <property type="reaction ID" value="UER00456"/>
</dbReference>
<keyword evidence="10" id="KW-1185">Reference proteome</keyword>
<dbReference type="STRING" id="647171.MetfoDRAFT_1986"/>
<dbReference type="PANTHER" id="PTHR31873:SF6">
    <property type="entry name" value="ASPARTATE DEHYDROGENASE DOMAIN-CONTAINING PROTEIN"/>
    <property type="match status" value="1"/>
</dbReference>
<dbReference type="GO" id="GO:0016639">
    <property type="term" value="F:oxidoreductase activity, acting on the CH-NH2 group of donors, NAD or NADP as acceptor"/>
    <property type="evidence" value="ECO:0007669"/>
    <property type="project" value="UniProtKB-UniRule"/>
</dbReference>
<dbReference type="NCBIfam" id="TIGR03855">
    <property type="entry name" value="NAD_NadX"/>
    <property type="match status" value="1"/>
</dbReference>